<feature type="disulfide bond" description="Redox-active" evidence="6">
    <location>
        <begin position="41"/>
        <end position="46"/>
    </location>
</feature>
<dbReference type="Gene3D" id="3.30.390.30">
    <property type="match status" value="1"/>
</dbReference>
<dbReference type="KEGG" id="ica:Intca_0191"/>
<evidence type="ECO:0000259" key="8">
    <source>
        <dbReference type="Pfam" id="PF07992"/>
    </source>
</evidence>
<dbReference type="OrthoDB" id="4797035at2"/>
<dbReference type="GO" id="GO:0050660">
    <property type="term" value="F:flavin adenine dinucleotide binding"/>
    <property type="evidence" value="ECO:0007669"/>
    <property type="project" value="TreeGrafter"/>
</dbReference>
<organism evidence="9 10">
    <name type="scientific">Intrasporangium calvum (strain ATCC 23552 / DSM 43043 / JCM 3097 / NBRC 12989 / NCIMB 10167 / NRRL B-3866 / 7 KIP)</name>
    <dbReference type="NCBI Taxonomy" id="710696"/>
    <lineage>
        <taxon>Bacteria</taxon>
        <taxon>Bacillati</taxon>
        <taxon>Actinomycetota</taxon>
        <taxon>Actinomycetes</taxon>
        <taxon>Micrococcales</taxon>
        <taxon>Intrasporangiaceae</taxon>
        <taxon>Intrasporangium</taxon>
    </lineage>
</organism>
<dbReference type="InterPro" id="IPR023753">
    <property type="entry name" value="FAD/NAD-binding_dom"/>
</dbReference>
<dbReference type="eggNOG" id="COG1249">
    <property type="taxonomic scope" value="Bacteria"/>
</dbReference>
<name>E6S609_INTC7</name>
<dbReference type="SUPFAM" id="SSF55424">
    <property type="entry name" value="FAD/NAD-linked reductases, dimerisation (C-terminal) domain"/>
    <property type="match status" value="1"/>
</dbReference>
<dbReference type="HOGENOM" id="CLU_016755_1_3_11"/>
<dbReference type="FunFam" id="3.30.390.30:FF:000001">
    <property type="entry name" value="Dihydrolipoyl dehydrogenase"/>
    <property type="match status" value="1"/>
</dbReference>
<evidence type="ECO:0000256" key="5">
    <source>
        <dbReference type="PIRSR" id="PIRSR000350-3"/>
    </source>
</evidence>
<dbReference type="PANTHER" id="PTHR43014:SF2">
    <property type="entry name" value="MERCURIC REDUCTASE"/>
    <property type="match status" value="1"/>
</dbReference>
<dbReference type="InterPro" id="IPR004099">
    <property type="entry name" value="Pyr_nucl-diS_OxRdtase_dimer"/>
</dbReference>
<feature type="binding site" evidence="5">
    <location>
        <position position="308"/>
    </location>
    <ligand>
        <name>FAD</name>
        <dbReference type="ChEBI" id="CHEBI:57692"/>
    </ligand>
</feature>
<feature type="binding site" evidence="5">
    <location>
        <position position="269"/>
    </location>
    <ligand>
        <name>NAD(+)</name>
        <dbReference type="ChEBI" id="CHEBI:57540"/>
    </ligand>
</feature>
<feature type="binding site" evidence="5">
    <location>
        <position position="115"/>
    </location>
    <ligand>
        <name>FAD</name>
        <dbReference type="ChEBI" id="CHEBI:57692"/>
    </ligand>
</feature>
<keyword evidence="5" id="KW-0547">Nucleotide-binding</keyword>
<keyword evidence="5" id="KW-0520">NAD</keyword>
<feature type="domain" description="Pyridine nucleotide-disulphide oxidoreductase dimerisation" evidence="7">
    <location>
        <begin position="343"/>
        <end position="451"/>
    </location>
</feature>
<gene>
    <name evidence="9" type="ordered locus">Intca_0191</name>
</gene>
<dbReference type="PRINTS" id="PR00411">
    <property type="entry name" value="PNDRDTASEI"/>
</dbReference>
<protein>
    <submittedName>
        <fullName evidence="9">Pyridine nucleotide-disulfide oxidoreductase dimerization region</fullName>
    </submittedName>
</protein>
<evidence type="ECO:0000313" key="9">
    <source>
        <dbReference type="EMBL" id="ADU46749.1"/>
    </source>
</evidence>
<evidence type="ECO:0000256" key="2">
    <source>
        <dbReference type="ARBA" id="ARBA00022630"/>
    </source>
</evidence>
<comment type="cofactor">
    <cofactor evidence="5">
        <name>FAD</name>
        <dbReference type="ChEBI" id="CHEBI:57692"/>
    </cofactor>
    <text evidence="5">Binds 1 FAD per subunit.</text>
</comment>
<comment type="similarity">
    <text evidence="1">Belongs to the class-I pyridine nucleotide-disulfide oxidoreductase family.</text>
</comment>
<dbReference type="STRING" id="710696.Intca_0191"/>
<dbReference type="Gene3D" id="3.50.50.60">
    <property type="entry name" value="FAD/NAD(P)-binding domain"/>
    <property type="match status" value="2"/>
</dbReference>
<dbReference type="GO" id="GO:0003955">
    <property type="term" value="F:NAD(P)H dehydrogenase (quinone) activity"/>
    <property type="evidence" value="ECO:0007669"/>
    <property type="project" value="TreeGrafter"/>
</dbReference>
<evidence type="ECO:0000256" key="6">
    <source>
        <dbReference type="PIRSR" id="PIRSR000350-4"/>
    </source>
</evidence>
<feature type="binding site" evidence="5">
    <location>
        <position position="50"/>
    </location>
    <ligand>
        <name>FAD</name>
        <dbReference type="ChEBI" id="CHEBI:57692"/>
    </ligand>
</feature>
<feature type="domain" description="FAD/NAD(P)-binding" evidence="8">
    <location>
        <begin position="4"/>
        <end position="323"/>
    </location>
</feature>
<feature type="binding site" evidence="5">
    <location>
        <begin position="177"/>
        <end position="184"/>
    </location>
    <ligand>
        <name>NAD(+)</name>
        <dbReference type="ChEBI" id="CHEBI:57540"/>
    </ligand>
</feature>
<evidence type="ECO:0000256" key="4">
    <source>
        <dbReference type="ARBA" id="ARBA00023002"/>
    </source>
</evidence>
<dbReference type="InterPro" id="IPR036188">
    <property type="entry name" value="FAD/NAD-bd_sf"/>
</dbReference>
<evidence type="ECO:0000256" key="3">
    <source>
        <dbReference type="ARBA" id="ARBA00022827"/>
    </source>
</evidence>
<keyword evidence="4" id="KW-0560">Oxidoreductase</keyword>
<evidence type="ECO:0000313" key="10">
    <source>
        <dbReference type="Proteomes" id="UP000008914"/>
    </source>
</evidence>
<dbReference type="InterPro" id="IPR001100">
    <property type="entry name" value="Pyr_nuc-diS_OxRdtase"/>
</dbReference>
<keyword evidence="2" id="KW-0285">Flavoprotein</keyword>
<dbReference type="SUPFAM" id="SSF51905">
    <property type="entry name" value="FAD/NAD(P)-binding domain"/>
    <property type="match status" value="1"/>
</dbReference>
<dbReference type="PIRSF" id="PIRSF000350">
    <property type="entry name" value="Mercury_reductase_MerA"/>
    <property type="match status" value="1"/>
</dbReference>
<dbReference type="PANTHER" id="PTHR43014">
    <property type="entry name" value="MERCURIC REDUCTASE"/>
    <property type="match status" value="1"/>
</dbReference>
<accession>E6S609</accession>
<dbReference type="AlphaFoldDB" id="E6S609"/>
<keyword evidence="3 5" id="KW-0274">FAD</keyword>
<reference evidence="9 10" key="1">
    <citation type="journal article" date="2010" name="Stand. Genomic Sci.">
        <title>Complete genome sequence of Intrasporangium calvum type strain (7 KIP).</title>
        <authorList>
            <person name="Del Rio T.G."/>
            <person name="Chertkov O."/>
            <person name="Yasawong M."/>
            <person name="Lucas S."/>
            <person name="Deshpande S."/>
            <person name="Cheng J.F."/>
            <person name="Detter C."/>
            <person name="Tapia R."/>
            <person name="Han C."/>
            <person name="Goodwin L."/>
            <person name="Pitluck S."/>
            <person name="Liolios K."/>
            <person name="Ivanova N."/>
            <person name="Mavromatis K."/>
            <person name="Pati A."/>
            <person name="Chen A."/>
            <person name="Palaniappan K."/>
            <person name="Land M."/>
            <person name="Hauser L."/>
            <person name="Chang Y.J."/>
            <person name="Jeffries C.D."/>
            <person name="Rohde M."/>
            <person name="Pukall R."/>
            <person name="Sikorski J."/>
            <person name="Goker M."/>
            <person name="Woyke T."/>
            <person name="Bristow J."/>
            <person name="Eisen J.A."/>
            <person name="Markowitz V."/>
            <person name="Hugenholtz P."/>
            <person name="Kyrpides N.C."/>
            <person name="Klenk H.P."/>
            <person name="Lapidus A."/>
        </authorList>
    </citation>
    <scope>NUCLEOTIDE SEQUENCE [LARGE SCALE GENOMIC DNA]</scope>
    <source>
        <strain evidence="10">ATCC 23552 / DSM 43043 / JCM 3097 / NBRC 12989 / 7 KIP</strain>
    </source>
</reference>
<dbReference type="InterPro" id="IPR016156">
    <property type="entry name" value="FAD/NAD-linked_Rdtase_dimer_sf"/>
</dbReference>
<evidence type="ECO:0000256" key="1">
    <source>
        <dbReference type="ARBA" id="ARBA00007532"/>
    </source>
</evidence>
<sequence>MESFDIIVVGMGPGGEHVANTLAERGLRVLGVDHGLVGGECPYWGCIPTKMMVRAADALAEARRVDGLAGSVADVTPDWSLVARRIRDEATDGWDDQVAVERFTQKGGTFLRGTGRVVGPGRVDVDGKPYAAGRGIVVNVGSRAATPPIEGLEGVPFWTNREFAEATALPGSLVVLGGGAIGCELAQVAARFGTTVTVVESAPRLLSPEEPEASERIATVFEREGITVHVGSAAATVAASPTPGEADQVEVTLEDGTVLRAERLLVATGRRTDPGAVGLGSVGVAADARVAPTDEWCRVAPGVWAVGDITGKGAFTHVSMYQAAIVVRDVLGEAGPPADYRAVPRVTFTDPEVATVGLTEAQARDQGVEVRTGFTALGSTTRGWIHGVGGDGFIKLVADPGRGLLVGATVMGPAAGEVMGALAVAVHAEVPLDRLRSMIHAYPTFHRGIEDALADLDQRS</sequence>
<dbReference type="Proteomes" id="UP000008914">
    <property type="component" value="Chromosome"/>
</dbReference>
<evidence type="ECO:0000259" key="7">
    <source>
        <dbReference type="Pfam" id="PF02852"/>
    </source>
</evidence>
<dbReference type="PRINTS" id="PR00368">
    <property type="entry name" value="FADPNR"/>
</dbReference>
<dbReference type="Pfam" id="PF02852">
    <property type="entry name" value="Pyr_redox_dim"/>
    <property type="match status" value="1"/>
</dbReference>
<proteinExistence type="inferred from homology"/>
<dbReference type="RefSeq" id="WP_013491071.1">
    <property type="nucleotide sequence ID" value="NC_014830.1"/>
</dbReference>
<keyword evidence="10" id="KW-1185">Reference proteome</keyword>
<feature type="binding site" evidence="5">
    <location>
        <position position="200"/>
    </location>
    <ligand>
        <name>NAD(+)</name>
        <dbReference type="ChEBI" id="CHEBI:57540"/>
    </ligand>
</feature>
<dbReference type="EMBL" id="CP002343">
    <property type="protein sequence ID" value="ADU46749.1"/>
    <property type="molecule type" value="Genomic_DNA"/>
</dbReference>
<dbReference type="Pfam" id="PF07992">
    <property type="entry name" value="Pyr_redox_2"/>
    <property type="match status" value="1"/>
</dbReference>